<reference evidence="2 3" key="1">
    <citation type="journal article" date="2016" name="Genome Biol. Evol.">
        <title>Divergent and convergent evolution of fungal pathogenicity.</title>
        <authorList>
            <person name="Shang Y."/>
            <person name="Xiao G."/>
            <person name="Zheng P."/>
            <person name="Cen K."/>
            <person name="Zhan S."/>
            <person name="Wang C."/>
        </authorList>
    </citation>
    <scope>NUCLEOTIDE SEQUENCE [LARGE SCALE GENOMIC DNA]</scope>
    <source>
        <strain evidence="2 3">ARSEF 2679</strain>
    </source>
</reference>
<feature type="chain" id="PRO_5007835984" evidence="1">
    <location>
        <begin position="19"/>
        <end position="94"/>
    </location>
</feature>
<keyword evidence="3" id="KW-1185">Reference proteome</keyword>
<dbReference type="RefSeq" id="XP_018704894.1">
    <property type="nucleotide sequence ID" value="XM_018847938.1"/>
</dbReference>
<sequence length="94" mass="9641">MKYAIALLSSILASFALAAGPVPHHAVVKGASSDDAPEADDDNNRTTVVTDKQTVTNWSQCLNQCGGAASNLIGLASCAVSCTYNYPTLGGKPN</sequence>
<gene>
    <name evidence="2" type="ORF">ISF_04332</name>
</gene>
<dbReference type="GeneID" id="30020624"/>
<evidence type="ECO:0000313" key="2">
    <source>
        <dbReference type="EMBL" id="OAA64922.1"/>
    </source>
</evidence>
<dbReference type="EMBL" id="AZHB01000009">
    <property type="protein sequence ID" value="OAA64922.1"/>
    <property type="molecule type" value="Genomic_DNA"/>
</dbReference>
<dbReference type="AlphaFoldDB" id="A0A162J7M6"/>
<dbReference type="Proteomes" id="UP000076744">
    <property type="component" value="Unassembled WGS sequence"/>
</dbReference>
<evidence type="ECO:0000256" key="1">
    <source>
        <dbReference type="SAM" id="SignalP"/>
    </source>
</evidence>
<proteinExistence type="predicted"/>
<feature type="signal peptide" evidence="1">
    <location>
        <begin position="1"/>
        <end position="18"/>
    </location>
</feature>
<comment type="caution">
    <text evidence="2">The sequence shown here is derived from an EMBL/GenBank/DDBJ whole genome shotgun (WGS) entry which is preliminary data.</text>
</comment>
<name>A0A162J7M6_CORFA</name>
<evidence type="ECO:0000313" key="3">
    <source>
        <dbReference type="Proteomes" id="UP000076744"/>
    </source>
</evidence>
<organism evidence="2 3">
    <name type="scientific">Cordyceps fumosorosea (strain ARSEF 2679)</name>
    <name type="common">Isaria fumosorosea</name>
    <dbReference type="NCBI Taxonomy" id="1081104"/>
    <lineage>
        <taxon>Eukaryota</taxon>
        <taxon>Fungi</taxon>
        <taxon>Dikarya</taxon>
        <taxon>Ascomycota</taxon>
        <taxon>Pezizomycotina</taxon>
        <taxon>Sordariomycetes</taxon>
        <taxon>Hypocreomycetidae</taxon>
        <taxon>Hypocreales</taxon>
        <taxon>Cordycipitaceae</taxon>
        <taxon>Cordyceps</taxon>
    </lineage>
</organism>
<protein>
    <submittedName>
        <fullName evidence="2">Uncharacterized protein</fullName>
    </submittedName>
</protein>
<keyword evidence="1" id="KW-0732">Signal</keyword>
<accession>A0A162J7M6</accession>